<dbReference type="RefSeq" id="WP_185047667.1">
    <property type="nucleotide sequence ID" value="NZ_BAABIX010000013.1"/>
</dbReference>
<feature type="chain" id="PRO_5032495045" description="Secreted protein" evidence="1">
    <location>
        <begin position="30"/>
        <end position="62"/>
    </location>
</feature>
<proteinExistence type="predicted"/>
<organism evidence="2 3">
    <name type="scientific">Thermocatellispora tengchongensis</name>
    <dbReference type="NCBI Taxonomy" id="1073253"/>
    <lineage>
        <taxon>Bacteria</taxon>
        <taxon>Bacillati</taxon>
        <taxon>Actinomycetota</taxon>
        <taxon>Actinomycetes</taxon>
        <taxon>Streptosporangiales</taxon>
        <taxon>Streptosporangiaceae</taxon>
        <taxon>Thermocatellispora</taxon>
    </lineage>
</organism>
<dbReference type="Proteomes" id="UP000578449">
    <property type="component" value="Unassembled WGS sequence"/>
</dbReference>
<reference evidence="2 3" key="1">
    <citation type="submission" date="2020-08" db="EMBL/GenBank/DDBJ databases">
        <title>Genomic Encyclopedia of Type Strains, Phase IV (KMG-IV): sequencing the most valuable type-strain genomes for metagenomic binning, comparative biology and taxonomic classification.</title>
        <authorList>
            <person name="Goeker M."/>
        </authorList>
    </citation>
    <scope>NUCLEOTIDE SEQUENCE [LARGE SCALE GENOMIC DNA]</scope>
    <source>
        <strain evidence="2 3">DSM 45615</strain>
    </source>
</reference>
<keyword evidence="3" id="KW-1185">Reference proteome</keyword>
<accession>A0A840P0Q3</accession>
<evidence type="ECO:0008006" key="4">
    <source>
        <dbReference type="Google" id="ProtNLM"/>
    </source>
</evidence>
<evidence type="ECO:0000256" key="1">
    <source>
        <dbReference type="SAM" id="SignalP"/>
    </source>
</evidence>
<evidence type="ECO:0000313" key="3">
    <source>
        <dbReference type="Proteomes" id="UP000578449"/>
    </source>
</evidence>
<gene>
    <name evidence="2" type="ORF">HNP84_000535</name>
</gene>
<sequence>MRTPIKILVLGCAAAVAVVAAPAAASAQAIVCTGNVLSDVVSVNVPIVSPGASECSQLTQAV</sequence>
<evidence type="ECO:0000313" key="2">
    <source>
        <dbReference type="EMBL" id="MBB5130847.1"/>
    </source>
</evidence>
<dbReference type="EMBL" id="JACHGN010000001">
    <property type="protein sequence ID" value="MBB5130847.1"/>
    <property type="molecule type" value="Genomic_DNA"/>
</dbReference>
<keyword evidence="1" id="KW-0732">Signal</keyword>
<dbReference type="AlphaFoldDB" id="A0A840P0Q3"/>
<feature type="signal peptide" evidence="1">
    <location>
        <begin position="1"/>
        <end position="29"/>
    </location>
</feature>
<comment type="caution">
    <text evidence="2">The sequence shown here is derived from an EMBL/GenBank/DDBJ whole genome shotgun (WGS) entry which is preliminary data.</text>
</comment>
<name>A0A840P0Q3_9ACTN</name>
<protein>
    <recommendedName>
        <fullName evidence="4">Secreted protein</fullName>
    </recommendedName>
</protein>